<comment type="caution">
    <text evidence="1">The sequence shown here is derived from an EMBL/GenBank/DDBJ whole genome shotgun (WGS) entry which is preliminary data.</text>
</comment>
<organism evidence="1 2">
    <name type="scientific">[Myrmecia] bisecta</name>
    <dbReference type="NCBI Taxonomy" id="41462"/>
    <lineage>
        <taxon>Eukaryota</taxon>
        <taxon>Viridiplantae</taxon>
        <taxon>Chlorophyta</taxon>
        <taxon>core chlorophytes</taxon>
        <taxon>Trebouxiophyceae</taxon>
        <taxon>Trebouxiales</taxon>
        <taxon>Trebouxiaceae</taxon>
        <taxon>Myrmecia</taxon>
    </lineage>
</organism>
<dbReference type="EMBL" id="JALJOR010000020">
    <property type="protein sequence ID" value="KAK9803671.1"/>
    <property type="molecule type" value="Genomic_DNA"/>
</dbReference>
<sequence length="74" mass="8540">MTRGTYSCTTLCGNWRERLQLNNREPYGPLLSMSQKTASRVLQQQQTGYSSATWAAWGHWRRCCKPIPMRSSSQ</sequence>
<keyword evidence="2" id="KW-1185">Reference proteome</keyword>
<reference evidence="1 2" key="1">
    <citation type="journal article" date="2024" name="Nat. Commun.">
        <title>Phylogenomics reveals the evolutionary origins of lichenization in chlorophyte algae.</title>
        <authorList>
            <person name="Puginier C."/>
            <person name="Libourel C."/>
            <person name="Otte J."/>
            <person name="Skaloud P."/>
            <person name="Haon M."/>
            <person name="Grisel S."/>
            <person name="Petersen M."/>
            <person name="Berrin J.G."/>
            <person name="Delaux P.M."/>
            <person name="Dal Grande F."/>
            <person name="Keller J."/>
        </authorList>
    </citation>
    <scope>NUCLEOTIDE SEQUENCE [LARGE SCALE GENOMIC DNA]</scope>
    <source>
        <strain evidence="1 2">SAG 2043</strain>
    </source>
</reference>
<evidence type="ECO:0000313" key="2">
    <source>
        <dbReference type="Proteomes" id="UP001489004"/>
    </source>
</evidence>
<proteinExistence type="predicted"/>
<evidence type="ECO:0000313" key="1">
    <source>
        <dbReference type="EMBL" id="KAK9803671.1"/>
    </source>
</evidence>
<name>A0AAW1P4Y1_9CHLO</name>
<accession>A0AAW1P4Y1</accession>
<gene>
    <name evidence="1" type="ORF">WJX72_010451</name>
</gene>
<dbReference type="Proteomes" id="UP001489004">
    <property type="component" value="Unassembled WGS sequence"/>
</dbReference>
<dbReference type="AlphaFoldDB" id="A0AAW1P4Y1"/>
<protein>
    <submittedName>
        <fullName evidence="1">Uncharacterized protein</fullName>
    </submittedName>
</protein>